<sequence length="508" mass="57971">MNLLSYISEIISRLDRLEKKMDQMIQQNPKPVEQPMDLGPELEKPEKPHPPNKKVIDITNLWYNVFKSGGGEMILESGKTYSISSVKRQKINGKLKITSSGKEPANLWVGKENYTLYVDEGEDTVLFDLQNGAEVVIENINISQRPQRRDVQQMYLVDWFTSQQNENARWTAILKDIDTTKLGKYGGFGTGVVYGGINENHLALINYKHAGPSLLQIKNPYKNGIICLTMKDVFTDYEDNSLWAKRQHLTKGIINRSDNTLDLVADTDASCLYNHFFNVDKGANRSTICNIGRFTFMIDAIDAVINSRKIQLRPSPKAGEKVFIKSGRAFFKGKEPHVNDIFIIHGKSYTINEKLKTENNEWTNDFGNGDSPETTFSPQCKTEEELALEDGFYEIESYQSSFNLYDKEEPIYLVYKDDFNFKTKSDTKFGDHHVISARGATHIAYNHRDITIWADNVHLQGYYRESTKGEGISTGYNIVNSTGFDDEFSEKEITSKNPMPEKIRSLIH</sequence>
<dbReference type="Proteomes" id="UP000199060">
    <property type="component" value="Unassembled WGS sequence"/>
</dbReference>
<accession>A0A1G6SJD4</accession>
<proteinExistence type="predicted"/>
<evidence type="ECO:0000256" key="1">
    <source>
        <dbReference type="SAM" id="MobiDB-lite"/>
    </source>
</evidence>
<organism evidence="2 3">
    <name type="scientific">Algoriphagus faecimaris</name>
    <dbReference type="NCBI Taxonomy" id="686796"/>
    <lineage>
        <taxon>Bacteria</taxon>
        <taxon>Pseudomonadati</taxon>
        <taxon>Bacteroidota</taxon>
        <taxon>Cytophagia</taxon>
        <taxon>Cytophagales</taxon>
        <taxon>Cyclobacteriaceae</taxon>
        <taxon>Algoriphagus</taxon>
    </lineage>
</organism>
<keyword evidence="3" id="KW-1185">Reference proteome</keyword>
<dbReference type="EMBL" id="FNAC01000017">
    <property type="protein sequence ID" value="SDD16784.1"/>
    <property type="molecule type" value="Genomic_DNA"/>
</dbReference>
<gene>
    <name evidence="2" type="ORF">SAMN04488104_101743</name>
</gene>
<dbReference type="RefSeq" id="WP_087939255.1">
    <property type="nucleotide sequence ID" value="NZ_FNAC01000017.1"/>
</dbReference>
<name>A0A1G6SJD4_9BACT</name>
<dbReference type="OrthoDB" id="815247at2"/>
<reference evidence="3" key="1">
    <citation type="submission" date="2016-10" db="EMBL/GenBank/DDBJ databases">
        <authorList>
            <person name="Varghese N."/>
            <person name="Submissions S."/>
        </authorList>
    </citation>
    <scope>NUCLEOTIDE SEQUENCE [LARGE SCALE GENOMIC DNA]</scope>
    <source>
        <strain evidence="3">DSM 23095</strain>
    </source>
</reference>
<dbReference type="AlphaFoldDB" id="A0A1G6SJD4"/>
<evidence type="ECO:0000313" key="3">
    <source>
        <dbReference type="Proteomes" id="UP000199060"/>
    </source>
</evidence>
<feature type="region of interest" description="Disordered" evidence="1">
    <location>
        <begin position="27"/>
        <end position="53"/>
    </location>
</feature>
<protein>
    <submittedName>
        <fullName evidence="2">Uncharacterized protein</fullName>
    </submittedName>
</protein>
<evidence type="ECO:0000313" key="2">
    <source>
        <dbReference type="EMBL" id="SDD16784.1"/>
    </source>
</evidence>